<dbReference type="GO" id="GO:0005524">
    <property type="term" value="F:ATP binding"/>
    <property type="evidence" value="ECO:0007669"/>
    <property type="project" value="UniProtKB-UniRule"/>
</dbReference>
<dbReference type="InterPro" id="IPR036652">
    <property type="entry name" value="YjeF_N_dom_sf"/>
</dbReference>
<keyword evidence="7 17" id="KW-0067">ATP-binding</keyword>
<comment type="caution">
    <text evidence="23">The sequence shown here is derived from an EMBL/GenBank/DDBJ whole genome shotgun (WGS) entry which is preliminary data.</text>
</comment>
<evidence type="ECO:0000256" key="13">
    <source>
        <dbReference type="ARBA" id="ARBA00023268"/>
    </source>
</evidence>
<evidence type="ECO:0000313" key="24">
    <source>
        <dbReference type="Proteomes" id="UP000621560"/>
    </source>
</evidence>
<evidence type="ECO:0000256" key="4">
    <source>
        <dbReference type="ARBA" id="ARBA00009524"/>
    </source>
</evidence>
<keyword evidence="5 18" id="KW-0479">Metal-binding</keyword>
<feature type="binding site" evidence="18">
    <location>
        <position position="168"/>
    </location>
    <ligand>
        <name>(6S)-NADPHX</name>
        <dbReference type="ChEBI" id="CHEBI:64076"/>
    </ligand>
</feature>
<comment type="similarity">
    <text evidence="17">Belongs to the NnrD/CARKD family.</text>
</comment>
<evidence type="ECO:0000256" key="5">
    <source>
        <dbReference type="ARBA" id="ARBA00022723"/>
    </source>
</evidence>
<dbReference type="PROSITE" id="PS01050">
    <property type="entry name" value="YJEF_C_2"/>
    <property type="match status" value="1"/>
</dbReference>
<dbReference type="Proteomes" id="UP000621560">
    <property type="component" value="Unassembled WGS sequence"/>
</dbReference>
<protein>
    <recommendedName>
        <fullName evidence="19">Bifunctional NAD(P)H-hydrate repair enzyme</fullName>
    </recommendedName>
    <alternativeName>
        <fullName evidence="19">Nicotinamide nucleotide repair protein</fullName>
    </alternativeName>
    <domain>
        <recommendedName>
            <fullName evidence="19">ADP-dependent (S)-NAD(P)H-hydrate dehydratase</fullName>
            <ecNumber evidence="19">4.2.1.136</ecNumber>
        </recommendedName>
        <alternativeName>
            <fullName evidence="19">ADP-dependent NAD(P)HX dehydratase</fullName>
        </alternativeName>
    </domain>
    <domain>
        <recommendedName>
            <fullName evidence="19">NAD(P)H-hydrate epimerase</fullName>
            <ecNumber evidence="19">5.1.99.6</ecNumber>
        </recommendedName>
    </domain>
</protein>
<dbReference type="AlphaFoldDB" id="A0A927GQB2"/>
<dbReference type="RefSeq" id="WP_190914918.1">
    <property type="nucleotide sequence ID" value="NZ_JACXIZ010000010.1"/>
</dbReference>
<dbReference type="Pfam" id="PF01256">
    <property type="entry name" value="Carb_kinase"/>
    <property type="match status" value="1"/>
</dbReference>
<keyword evidence="10 17" id="KW-0520">NAD</keyword>
<comment type="catalytic activity">
    <reaction evidence="1 18 19">
        <text>(6R)-NADHX = (6S)-NADHX</text>
        <dbReference type="Rhea" id="RHEA:32215"/>
        <dbReference type="ChEBI" id="CHEBI:64074"/>
        <dbReference type="ChEBI" id="CHEBI:64075"/>
        <dbReference type="EC" id="5.1.99.6"/>
    </reaction>
</comment>
<comment type="similarity">
    <text evidence="18">Belongs to the NnrE/AIBP family.</text>
</comment>
<comment type="subunit">
    <text evidence="17">Homotetramer.</text>
</comment>
<evidence type="ECO:0000256" key="16">
    <source>
        <dbReference type="ARBA" id="ARBA00049209"/>
    </source>
</evidence>
<dbReference type="GO" id="GO:0052856">
    <property type="term" value="F:NAD(P)HX epimerase activity"/>
    <property type="evidence" value="ECO:0007669"/>
    <property type="project" value="UniProtKB-UniRule"/>
</dbReference>
<comment type="similarity">
    <text evidence="3 19">In the N-terminal section; belongs to the NnrE/AIBP family.</text>
</comment>
<feature type="binding site" evidence="17">
    <location>
        <position position="364"/>
    </location>
    <ligand>
        <name>(6S)-NADPHX</name>
        <dbReference type="ChEBI" id="CHEBI:64076"/>
    </ligand>
</feature>
<comment type="catalytic activity">
    <reaction evidence="16 17 19">
        <text>(6S)-NADPHX + ADP = AMP + phosphate + NADPH + H(+)</text>
        <dbReference type="Rhea" id="RHEA:32235"/>
        <dbReference type="ChEBI" id="CHEBI:15378"/>
        <dbReference type="ChEBI" id="CHEBI:43474"/>
        <dbReference type="ChEBI" id="CHEBI:57783"/>
        <dbReference type="ChEBI" id="CHEBI:64076"/>
        <dbReference type="ChEBI" id="CHEBI:456215"/>
        <dbReference type="ChEBI" id="CHEBI:456216"/>
        <dbReference type="EC" id="4.2.1.136"/>
    </reaction>
</comment>
<evidence type="ECO:0000313" key="23">
    <source>
        <dbReference type="EMBL" id="MBD2844334.1"/>
    </source>
</evidence>
<keyword evidence="12 17" id="KW-0456">Lyase</keyword>
<dbReference type="PANTHER" id="PTHR12592">
    <property type="entry name" value="ATP-DEPENDENT (S)-NAD(P)H-HYDRATE DEHYDRATASE FAMILY MEMBER"/>
    <property type="match status" value="1"/>
</dbReference>
<dbReference type="Gene3D" id="3.40.1190.20">
    <property type="match status" value="1"/>
</dbReference>
<dbReference type="InterPro" id="IPR017953">
    <property type="entry name" value="Carbohydrate_kinase_pred_CS"/>
</dbReference>
<dbReference type="GO" id="GO:0046496">
    <property type="term" value="P:nicotinamide nucleotide metabolic process"/>
    <property type="evidence" value="ECO:0007669"/>
    <property type="project" value="UniProtKB-UniRule"/>
</dbReference>
<comment type="catalytic activity">
    <reaction evidence="15 17 19">
        <text>(6S)-NADHX + ADP = AMP + phosphate + NADH + H(+)</text>
        <dbReference type="Rhea" id="RHEA:32223"/>
        <dbReference type="ChEBI" id="CHEBI:15378"/>
        <dbReference type="ChEBI" id="CHEBI:43474"/>
        <dbReference type="ChEBI" id="CHEBI:57945"/>
        <dbReference type="ChEBI" id="CHEBI:64074"/>
        <dbReference type="ChEBI" id="CHEBI:456215"/>
        <dbReference type="ChEBI" id="CHEBI:456216"/>
        <dbReference type="EC" id="4.2.1.136"/>
    </reaction>
</comment>
<evidence type="ECO:0000256" key="15">
    <source>
        <dbReference type="ARBA" id="ARBA00048238"/>
    </source>
</evidence>
<keyword evidence="8 17" id="KW-0521">NADP</keyword>
<feature type="binding site" evidence="17">
    <location>
        <position position="486"/>
    </location>
    <ligand>
        <name>AMP</name>
        <dbReference type="ChEBI" id="CHEBI:456215"/>
    </ligand>
</feature>
<comment type="similarity">
    <text evidence="4 19">In the C-terminal section; belongs to the NnrD/CARKD family.</text>
</comment>
<evidence type="ECO:0000256" key="9">
    <source>
        <dbReference type="ARBA" id="ARBA00022958"/>
    </source>
</evidence>
<dbReference type="NCBIfam" id="TIGR00196">
    <property type="entry name" value="yjeF_cterm"/>
    <property type="match status" value="1"/>
</dbReference>
<evidence type="ECO:0000256" key="7">
    <source>
        <dbReference type="ARBA" id="ARBA00022840"/>
    </source>
</evidence>
<feature type="binding site" evidence="18">
    <location>
        <position position="189"/>
    </location>
    <ligand>
        <name>K(+)</name>
        <dbReference type="ChEBI" id="CHEBI:29103"/>
    </ligand>
</feature>
<evidence type="ECO:0000256" key="8">
    <source>
        <dbReference type="ARBA" id="ARBA00022857"/>
    </source>
</evidence>
<comment type="function">
    <text evidence="14 19">Bifunctional enzyme that catalyzes the epimerization of the S- and R-forms of NAD(P)HX and the dehydration of the S-form of NAD(P)HX at the expense of ADP, which is converted to AMP. This allows the repair of both epimers of NAD(P)HX, a damaged form of NAD(P)H that is a result of enzymatic or heat-dependent hydration.</text>
</comment>
<dbReference type="PROSITE" id="PS51385">
    <property type="entry name" value="YJEF_N"/>
    <property type="match status" value="1"/>
</dbReference>
<dbReference type="PANTHER" id="PTHR12592:SF0">
    <property type="entry name" value="ATP-DEPENDENT (S)-NAD(P)H-HYDRATE DEHYDRATASE"/>
    <property type="match status" value="1"/>
</dbReference>
<feature type="binding site" evidence="18">
    <location>
        <position position="88"/>
    </location>
    <ligand>
        <name>K(+)</name>
        <dbReference type="ChEBI" id="CHEBI:29103"/>
    </ligand>
</feature>
<evidence type="ECO:0000256" key="3">
    <source>
        <dbReference type="ARBA" id="ARBA00006001"/>
    </source>
</evidence>
<evidence type="ECO:0000256" key="14">
    <source>
        <dbReference type="ARBA" id="ARBA00025153"/>
    </source>
</evidence>
<dbReference type="HAMAP" id="MF_01966">
    <property type="entry name" value="NADHX_epimerase"/>
    <property type="match status" value="1"/>
</dbReference>
<feature type="domain" description="YjeF N-terminal" evidence="22">
    <location>
        <begin position="9"/>
        <end position="243"/>
    </location>
</feature>
<sequence>MYAATSEEMRRLDARTITEIGIPAAILMENAGRQLACAVQCLDRGQSLAEGGMRVPEGFGRGRRPGESAADTASCGRPWALLVGKGNNGGDGLVAARHLQEAGIPVCIVYAHSPDTLRGEAALQRDIAVRLGIPWEVYEPGRLAWKGCAGLVDALLGTGTKGAPRAPYDALIREANASGLPIVAADLPSGLDADTGEAYAPCIAARATVAFALPQRGLLQHPGAALAGEVAVAPIGIPGALVEDERIPVQALTAEVLRQSLGADPEHARASDSHKGTYGHVLAAAGSAAMSGAGLLCSTAALRAGAGLVTWAVPETLAPALAGLRPELMLAPLPDGGRGDWAQVDPVALAELAGQRDALVLGPGLGRFPQGDAAWLRRLWEALPAELPLVLDADALGALAEADDFAQWPRRSGAVVLTPHPGEMGRLTRTGTAEVQRDRIACAMRYARDHAVTLVLKGARTVIAAPGGRAYVNPTGNPGMATGGTGDVLSGIVAALLAGGLEGPAAAALGVYLHGAAGDRAAARRRTPGSLIASDVIEAL</sequence>
<feature type="binding site" evidence="17">
    <location>
        <position position="487"/>
    </location>
    <ligand>
        <name>(6S)-NADPHX</name>
        <dbReference type="ChEBI" id="CHEBI:64076"/>
    </ligand>
</feature>
<dbReference type="SUPFAM" id="SSF53613">
    <property type="entry name" value="Ribokinase-like"/>
    <property type="match status" value="1"/>
</dbReference>
<proteinExistence type="inferred from homology"/>
<evidence type="ECO:0000256" key="2">
    <source>
        <dbReference type="ARBA" id="ARBA00000909"/>
    </source>
</evidence>
<dbReference type="GO" id="GO:0046872">
    <property type="term" value="F:metal ion binding"/>
    <property type="evidence" value="ECO:0007669"/>
    <property type="project" value="UniProtKB-UniRule"/>
</dbReference>
<organism evidence="23 24">
    <name type="scientific">Paenibacillus sabuli</name>
    <dbReference type="NCBI Taxonomy" id="2772509"/>
    <lineage>
        <taxon>Bacteria</taxon>
        <taxon>Bacillati</taxon>
        <taxon>Bacillota</taxon>
        <taxon>Bacilli</taxon>
        <taxon>Bacillales</taxon>
        <taxon>Paenibacillaceae</taxon>
        <taxon>Paenibacillus</taxon>
    </lineage>
</organism>
<feature type="binding site" evidence="18">
    <location>
        <begin position="157"/>
        <end position="163"/>
    </location>
    <ligand>
        <name>(6S)-NADPHX</name>
        <dbReference type="ChEBI" id="CHEBI:64076"/>
    </ligand>
</feature>
<dbReference type="NCBIfam" id="TIGR00197">
    <property type="entry name" value="yjeF_nterm"/>
    <property type="match status" value="1"/>
</dbReference>
<evidence type="ECO:0000259" key="21">
    <source>
        <dbReference type="PROSITE" id="PS51383"/>
    </source>
</evidence>
<keyword evidence="24" id="KW-1185">Reference proteome</keyword>
<keyword evidence="9 18" id="KW-0630">Potassium</keyword>
<keyword evidence="13" id="KW-0511">Multifunctional enzyme</keyword>
<evidence type="ECO:0000256" key="17">
    <source>
        <dbReference type="HAMAP-Rule" id="MF_01965"/>
    </source>
</evidence>
<dbReference type="InterPro" id="IPR000631">
    <property type="entry name" value="CARKD"/>
</dbReference>
<dbReference type="HAMAP" id="MF_01965">
    <property type="entry name" value="NADHX_dehydratase"/>
    <property type="match status" value="1"/>
</dbReference>
<dbReference type="Pfam" id="PF03853">
    <property type="entry name" value="YjeF_N"/>
    <property type="match status" value="1"/>
</dbReference>
<dbReference type="EC" id="5.1.99.6" evidence="19"/>
<comment type="function">
    <text evidence="18">Catalyzes the epimerization of the S- and R-forms of NAD(P)HX, a damaged form of NAD(P)H that is a result of enzymatic or heat-dependent hydration. This is a prerequisite for the S-specific NAD(P)H-hydrate dehydratase to allow the repair of both epimers of NAD(P)HX.</text>
</comment>
<evidence type="ECO:0000259" key="22">
    <source>
        <dbReference type="PROSITE" id="PS51385"/>
    </source>
</evidence>
<evidence type="ECO:0000256" key="6">
    <source>
        <dbReference type="ARBA" id="ARBA00022741"/>
    </source>
</evidence>
<dbReference type="PROSITE" id="PS51383">
    <property type="entry name" value="YJEF_C_3"/>
    <property type="match status" value="1"/>
</dbReference>
<comment type="catalytic activity">
    <reaction evidence="2 18 19">
        <text>(6R)-NADPHX = (6S)-NADPHX</text>
        <dbReference type="Rhea" id="RHEA:32227"/>
        <dbReference type="ChEBI" id="CHEBI:64076"/>
        <dbReference type="ChEBI" id="CHEBI:64077"/>
        <dbReference type="EC" id="5.1.99.6"/>
    </reaction>
</comment>
<dbReference type="Gene3D" id="3.40.50.10260">
    <property type="entry name" value="YjeF N-terminal domain"/>
    <property type="match status" value="1"/>
</dbReference>
<reference evidence="23" key="1">
    <citation type="submission" date="2020-09" db="EMBL/GenBank/DDBJ databases">
        <title>A novel bacterium of genus Paenibacillus, isolated from South China Sea.</title>
        <authorList>
            <person name="Huang H."/>
            <person name="Mo K."/>
            <person name="Hu Y."/>
        </authorList>
    </citation>
    <scope>NUCLEOTIDE SEQUENCE</scope>
    <source>
        <strain evidence="23">IB182496</strain>
    </source>
</reference>
<comment type="cofactor">
    <cofactor evidence="18 19">
        <name>K(+)</name>
        <dbReference type="ChEBI" id="CHEBI:29103"/>
    </cofactor>
    <text evidence="18 19">Binds 1 potassium ion per subunit.</text>
</comment>
<comment type="function">
    <text evidence="17">Catalyzes the dehydration of the S-form of NAD(P)HX at the expense of ADP, which is converted to AMP. Together with NAD(P)HX epimerase, which catalyzes the epimerization of the S- and R-forms, the enzyme allows the repair of both epimers of NAD(P)HX, a damaged form of NAD(P)H that is a result of enzymatic or heat-dependent hydration.</text>
</comment>
<keyword evidence="6 17" id="KW-0547">Nucleotide-binding</keyword>
<evidence type="ECO:0000256" key="10">
    <source>
        <dbReference type="ARBA" id="ARBA00023027"/>
    </source>
</evidence>
<feature type="binding site" evidence="17">
    <location>
        <begin position="457"/>
        <end position="461"/>
    </location>
    <ligand>
        <name>AMP</name>
        <dbReference type="ChEBI" id="CHEBI:456215"/>
    </ligand>
</feature>
<feature type="binding site" evidence="18">
    <location>
        <position position="186"/>
    </location>
    <ligand>
        <name>(6S)-NADPHX</name>
        <dbReference type="ChEBI" id="CHEBI:64076"/>
    </ligand>
</feature>
<evidence type="ECO:0000256" key="19">
    <source>
        <dbReference type="PIRNR" id="PIRNR017184"/>
    </source>
</evidence>
<gene>
    <name evidence="17" type="primary">nnrD</name>
    <name evidence="18" type="synonym">nnrE</name>
    <name evidence="23" type="ORF">IDH44_03960</name>
</gene>
<dbReference type="InterPro" id="IPR004443">
    <property type="entry name" value="YjeF_N_dom"/>
</dbReference>
<feature type="binding site" evidence="18">
    <location>
        <position position="153"/>
    </location>
    <ligand>
        <name>K(+)</name>
        <dbReference type="ChEBI" id="CHEBI:29103"/>
    </ligand>
</feature>
<feature type="binding site" evidence="17">
    <location>
        <position position="293"/>
    </location>
    <ligand>
        <name>(6S)-NADPHX</name>
        <dbReference type="ChEBI" id="CHEBI:64076"/>
    </ligand>
</feature>
<dbReference type="SUPFAM" id="SSF64153">
    <property type="entry name" value="YjeF N-terminal domain-like"/>
    <property type="match status" value="1"/>
</dbReference>
<dbReference type="InterPro" id="IPR030677">
    <property type="entry name" value="Nnr"/>
</dbReference>
<dbReference type="EMBL" id="JACXIZ010000010">
    <property type="protein sequence ID" value="MBD2844334.1"/>
    <property type="molecule type" value="Genomic_DNA"/>
</dbReference>
<feature type="domain" description="YjeF C-terminal" evidence="21">
    <location>
        <begin position="258"/>
        <end position="540"/>
    </location>
</feature>
<feature type="binding site" evidence="18">
    <location>
        <begin position="87"/>
        <end position="91"/>
    </location>
    <ligand>
        <name>(6S)-NADPHX</name>
        <dbReference type="ChEBI" id="CHEBI:64076"/>
    </ligand>
</feature>
<comment type="cofactor">
    <cofactor evidence="17">
        <name>Mg(2+)</name>
        <dbReference type="ChEBI" id="CHEBI:18420"/>
    </cofactor>
</comment>
<dbReference type="InterPro" id="IPR029056">
    <property type="entry name" value="Ribokinase-like"/>
</dbReference>
<dbReference type="PIRSF" id="PIRSF017184">
    <property type="entry name" value="Nnr"/>
    <property type="match status" value="1"/>
</dbReference>
<keyword evidence="11 18" id="KW-0413">Isomerase</keyword>
<feature type="binding site" evidence="17">
    <location>
        <position position="420"/>
    </location>
    <ligand>
        <name>(6S)-NADPHX</name>
        <dbReference type="ChEBI" id="CHEBI:64076"/>
    </ligand>
</feature>
<evidence type="ECO:0000256" key="18">
    <source>
        <dbReference type="HAMAP-Rule" id="MF_01966"/>
    </source>
</evidence>
<accession>A0A927GQB2</accession>
<dbReference type="GO" id="GO:0052855">
    <property type="term" value="F:ADP-dependent NAD(P)H-hydrate dehydratase activity"/>
    <property type="evidence" value="ECO:0007669"/>
    <property type="project" value="UniProtKB-UniRule"/>
</dbReference>
<evidence type="ECO:0000256" key="1">
    <source>
        <dbReference type="ARBA" id="ARBA00000013"/>
    </source>
</evidence>
<dbReference type="CDD" id="cd01171">
    <property type="entry name" value="YXKO-related"/>
    <property type="match status" value="1"/>
</dbReference>
<evidence type="ECO:0000256" key="12">
    <source>
        <dbReference type="ARBA" id="ARBA00023239"/>
    </source>
</evidence>
<dbReference type="EC" id="4.2.1.136" evidence="19"/>
<evidence type="ECO:0000256" key="20">
    <source>
        <dbReference type="SAM" id="MobiDB-lite"/>
    </source>
</evidence>
<feature type="region of interest" description="Disordered" evidence="20">
    <location>
        <begin position="53"/>
        <end position="72"/>
    </location>
</feature>
<dbReference type="GO" id="GO:0110051">
    <property type="term" value="P:metabolite repair"/>
    <property type="evidence" value="ECO:0007669"/>
    <property type="project" value="TreeGrafter"/>
</dbReference>
<evidence type="ECO:0000256" key="11">
    <source>
        <dbReference type="ARBA" id="ARBA00023235"/>
    </source>
</evidence>
<name>A0A927GQB2_9BACL</name>